<proteinExistence type="predicted"/>
<dbReference type="SUPFAM" id="SSF53098">
    <property type="entry name" value="Ribonuclease H-like"/>
    <property type="match status" value="1"/>
</dbReference>
<sequence length="376" mass="43870">MRKEEKYTIIRAFAGEYKKAGKKEKGKILRNVSKITGYYKYYASQLLNNPPKRKRLIRISRPSVYLIIFPQLKKLWAVSNFSCGKILVPAIPNLLESLVRFKELRVTKVEEKLLLKVFSATVDRLLKPERKKLEIKGRSGTKPGTLLKHQIPVRIFTPWDQQAPGFLEIDLVAHCGESLVDTYINTLDAVDIATTWTEKQALMGKSERLTVKALEEMEKRFPFKILGIDSDNGSEFINWHFLRMCKRKQITFTRSRAYRKNDQAHIEQKNFSTVRKIIGYSRLDTERQLEVLNQIYRLLSDHLNFFIPTLKLVRKEHIGSRVKRIYGKPKTPYQRVLEHPDINDNTKRDLKNKHITLNPASLLREINKLGRKLAKG</sequence>
<evidence type="ECO:0000313" key="2">
    <source>
        <dbReference type="EMBL" id="PIP61388.1"/>
    </source>
</evidence>
<dbReference type="Proteomes" id="UP000231246">
    <property type="component" value="Unassembled WGS sequence"/>
</dbReference>
<organism evidence="2 3">
    <name type="scientific">Candidatus Roizmanbacteria bacterium CG22_combo_CG10-13_8_21_14_all_38_20</name>
    <dbReference type="NCBI Taxonomy" id="1974862"/>
    <lineage>
        <taxon>Bacteria</taxon>
        <taxon>Candidatus Roizmaniibacteriota</taxon>
    </lineage>
</organism>
<dbReference type="EMBL" id="PCTA01000027">
    <property type="protein sequence ID" value="PIP61388.1"/>
    <property type="molecule type" value="Genomic_DNA"/>
</dbReference>
<dbReference type="InterPro" id="IPR012337">
    <property type="entry name" value="RNaseH-like_sf"/>
</dbReference>
<evidence type="ECO:0000313" key="3">
    <source>
        <dbReference type="Proteomes" id="UP000231246"/>
    </source>
</evidence>
<reference evidence="2 3" key="1">
    <citation type="submission" date="2017-09" db="EMBL/GenBank/DDBJ databases">
        <title>Depth-based differentiation of microbial function through sediment-hosted aquifers and enrichment of novel symbionts in the deep terrestrial subsurface.</title>
        <authorList>
            <person name="Probst A.J."/>
            <person name="Ladd B."/>
            <person name="Jarett J.K."/>
            <person name="Geller-Mcgrath D.E."/>
            <person name="Sieber C.M."/>
            <person name="Emerson J.B."/>
            <person name="Anantharaman K."/>
            <person name="Thomas B.C."/>
            <person name="Malmstrom R."/>
            <person name="Stieglmeier M."/>
            <person name="Klingl A."/>
            <person name="Woyke T."/>
            <person name="Ryan C.M."/>
            <person name="Banfield J.F."/>
        </authorList>
    </citation>
    <scope>NUCLEOTIDE SEQUENCE [LARGE SCALE GENOMIC DNA]</scope>
    <source>
        <strain evidence="2">CG22_combo_CG10-13_8_21_14_all_38_20</strain>
    </source>
</reference>
<dbReference type="GO" id="GO:0003676">
    <property type="term" value="F:nucleic acid binding"/>
    <property type="evidence" value="ECO:0007669"/>
    <property type="project" value="InterPro"/>
</dbReference>
<dbReference type="PROSITE" id="PS50994">
    <property type="entry name" value="INTEGRASE"/>
    <property type="match status" value="1"/>
</dbReference>
<accession>A0A2H0BWM9</accession>
<gene>
    <name evidence="2" type="ORF">COW99_04285</name>
</gene>
<name>A0A2H0BWM9_9BACT</name>
<comment type="caution">
    <text evidence="2">The sequence shown here is derived from an EMBL/GenBank/DDBJ whole genome shotgun (WGS) entry which is preliminary data.</text>
</comment>
<dbReference type="InterPro" id="IPR036397">
    <property type="entry name" value="RNaseH_sf"/>
</dbReference>
<feature type="domain" description="Integrase catalytic" evidence="1">
    <location>
        <begin position="160"/>
        <end position="340"/>
    </location>
</feature>
<dbReference type="AlphaFoldDB" id="A0A2H0BWM9"/>
<protein>
    <recommendedName>
        <fullName evidence="1">Integrase catalytic domain-containing protein</fullName>
    </recommendedName>
</protein>
<evidence type="ECO:0000259" key="1">
    <source>
        <dbReference type="PROSITE" id="PS50994"/>
    </source>
</evidence>
<dbReference type="Gene3D" id="3.30.420.10">
    <property type="entry name" value="Ribonuclease H-like superfamily/Ribonuclease H"/>
    <property type="match status" value="1"/>
</dbReference>
<dbReference type="GO" id="GO:0015074">
    <property type="term" value="P:DNA integration"/>
    <property type="evidence" value="ECO:0007669"/>
    <property type="project" value="InterPro"/>
</dbReference>
<dbReference type="InterPro" id="IPR001584">
    <property type="entry name" value="Integrase_cat-core"/>
</dbReference>